<dbReference type="EMBL" id="QUNO01000008">
    <property type="protein sequence ID" value="REH44663.1"/>
    <property type="molecule type" value="Genomic_DNA"/>
</dbReference>
<gene>
    <name evidence="1" type="ORF">BCF44_108143</name>
</gene>
<organism evidence="1 2">
    <name type="scientific">Kutzneria buriramensis</name>
    <dbReference type="NCBI Taxonomy" id="1045776"/>
    <lineage>
        <taxon>Bacteria</taxon>
        <taxon>Bacillati</taxon>
        <taxon>Actinomycetota</taxon>
        <taxon>Actinomycetes</taxon>
        <taxon>Pseudonocardiales</taxon>
        <taxon>Pseudonocardiaceae</taxon>
        <taxon>Kutzneria</taxon>
    </lineage>
</organism>
<comment type="caution">
    <text evidence="1">The sequence shown here is derived from an EMBL/GenBank/DDBJ whole genome shotgun (WGS) entry which is preliminary data.</text>
</comment>
<name>A0A3E0HFY5_9PSEU</name>
<evidence type="ECO:0000313" key="2">
    <source>
        <dbReference type="Proteomes" id="UP000256269"/>
    </source>
</evidence>
<accession>A0A3E0HFY5</accession>
<dbReference type="Proteomes" id="UP000256269">
    <property type="component" value="Unassembled WGS sequence"/>
</dbReference>
<protein>
    <submittedName>
        <fullName evidence="1">Uncharacterized protein</fullName>
    </submittedName>
</protein>
<reference evidence="1 2" key="1">
    <citation type="submission" date="2018-08" db="EMBL/GenBank/DDBJ databases">
        <title>Genomic Encyclopedia of Archaeal and Bacterial Type Strains, Phase II (KMG-II): from individual species to whole genera.</title>
        <authorList>
            <person name="Goeker M."/>
        </authorList>
    </citation>
    <scope>NUCLEOTIDE SEQUENCE [LARGE SCALE GENOMIC DNA]</scope>
    <source>
        <strain evidence="1 2">DSM 45791</strain>
    </source>
</reference>
<keyword evidence="2" id="KW-1185">Reference proteome</keyword>
<sequence>MVPLAAVGWGGSCALFIRANGIDAGTELAALLLDEGLTNQGVHLARVSTTLVNTKQEPVWDVTAPVPFKALTGLPAGYKPLQ</sequence>
<proteinExistence type="predicted"/>
<evidence type="ECO:0000313" key="1">
    <source>
        <dbReference type="EMBL" id="REH44663.1"/>
    </source>
</evidence>
<dbReference type="AlphaFoldDB" id="A0A3E0HFY5"/>